<evidence type="ECO:0000313" key="8">
    <source>
        <dbReference type="Proteomes" id="UP000694391"/>
    </source>
</evidence>
<sequence>MNREDRNVLRMKERERRNQEIQQGEDAFPPSSPLFAEPYKVTSKEDKLSSRIQSMLGNYDEMKDFIGDRSIPKLVAIPKPTVPPTADEKSNPNFFEQRHGTSHQSSKWTPVGPAPSTSQSQKRSSGLQSGHSSQRTSAGGSGGTNSSGQRHDRDSYSSSGSSSRKKSQHGSEHSKSRSSSPGKPQAVSSLSSSHSRSHGNDHHSKEHQRSKSPRDPDANWDSPSRVPFSSGQHSNQSFPPSLMSKSSSMLQKPTAYVRPMDGQESMEPKLSSEPYSSQSHGNSMTELKPSSKAHLTKLKIPSQPLDVSLTFRIFCFMLKDDLKLSSSEDSDGEQVCLLLYEFASIIHNSEPSHHNSEGADNSRDDSSSHSGSESSSGSDSESESSSSDSEANEPSQSASPEPEPPPTNKWQLDNWLNKVNPHKVSPASSVDSNIPSSQGYKKEGREQGTGNSYTDPGGPKETSSATPGRDSKTVQKGSESGRGRQKSPAQSDSTTQRRTVGKKQPKKAEKAATEEPRGGLKIESETPVDMATSMPSSRHKAATKGSRKPNIKKESKSSPRPSAEKKKYKSTSKSSQKSREIIETDTSSSDSDESESLPPSSQTPKYPESNRTPVKPSSVEEEDSFFRQRMFSPMEEKELLSPLSEPDDRYPLIVKIDLNLLTRIPGKPYKETEPPKGEKKNVPEKHTREAQKQASEKVSNKGKRKHKNEDDNRANDSKKPKTEDKNSAGHKPSSNRESSKQSAAKEKDLLPSPAGPVPSKDPKPEHGSRKRTISQSSSLKSGANSNKENSASSRNSSSTSKQKKTEGKTSSSSKEVKEKAPNSSSNCPSSTPTPDASKPRRTKLAFDDRNYSADHYLQEAKKLKHNADALSDRFEKAVYYLDAVVSFIECGNALEKNAQESKSPFPMYSETVELIKYTMKLKNYLAPDATAADKRLTVLCLRCQSLLYLRLFKLKKENALKYSKTLTEHLKVSVEKRKGPSCFSVCSKAVGMPSPVSPKLSPGNSGNYSSGASSASASGSSVTIPQRIHQMAASYVQVTSNFLYATEIWDQAEQLSKEQKEFFAELDKVMGPLIFNASIMTDLVRYTRQGLHWLRQDAKLIS</sequence>
<feature type="compositionally biased region" description="Low complexity" evidence="5">
    <location>
        <begin position="236"/>
        <end position="252"/>
    </location>
</feature>
<evidence type="ECO:0000256" key="5">
    <source>
        <dbReference type="SAM" id="MobiDB-lite"/>
    </source>
</evidence>
<feature type="compositionally biased region" description="Basic residues" evidence="5">
    <location>
        <begin position="537"/>
        <end position="550"/>
    </location>
</feature>
<feature type="compositionally biased region" description="Low complexity" evidence="5">
    <location>
        <begin position="821"/>
        <end position="834"/>
    </location>
</feature>
<comment type="subcellular location">
    <subcellularLocation>
        <location evidence="1">Nucleus</location>
    </subcellularLocation>
</comment>
<dbReference type="Pfam" id="PF18876">
    <property type="entry name" value="AFF4_CHD"/>
    <property type="match status" value="1"/>
</dbReference>
<feature type="compositionally biased region" description="Basic and acidic residues" evidence="5">
    <location>
        <begin position="707"/>
        <end position="727"/>
    </location>
</feature>
<dbReference type="GO" id="GO:0032783">
    <property type="term" value="C:super elongation complex"/>
    <property type="evidence" value="ECO:0007669"/>
    <property type="project" value="TreeGrafter"/>
</dbReference>
<dbReference type="PANTHER" id="PTHR10528:SF15">
    <property type="entry name" value="AF4_FMR2 FAMILY MEMBER 4"/>
    <property type="match status" value="1"/>
</dbReference>
<dbReference type="GO" id="GO:0010468">
    <property type="term" value="P:regulation of gene expression"/>
    <property type="evidence" value="ECO:0007669"/>
    <property type="project" value="InterPro"/>
</dbReference>
<evidence type="ECO:0000313" key="7">
    <source>
        <dbReference type="Ensembl" id="ENSCAFP00020001125.1"/>
    </source>
</evidence>
<feature type="compositionally biased region" description="Basic and acidic residues" evidence="5">
    <location>
        <begin position="350"/>
        <end position="367"/>
    </location>
</feature>
<feature type="region of interest" description="Disordered" evidence="5">
    <location>
        <begin position="76"/>
        <end position="292"/>
    </location>
</feature>
<keyword evidence="4" id="KW-0539">Nucleus</keyword>
<protein>
    <submittedName>
        <fullName evidence="7">ALF transcription elongation factor 4</fullName>
    </submittedName>
</protein>
<dbReference type="InterPro" id="IPR007797">
    <property type="entry name" value="AF4/FMR2"/>
</dbReference>
<feature type="region of interest" description="Disordered" evidence="5">
    <location>
        <begin position="350"/>
        <end position="849"/>
    </location>
</feature>
<feature type="compositionally biased region" description="Basic and acidic residues" evidence="5">
    <location>
        <begin position="551"/>
        <end position="565"/>
    </location>
</feature>
<gene>
    <name evidence="7" type="primary">AFF4</name>
</gene>
<dbReference type="Pfam" id="PF18875">
    <property type="entry name" value="AF4_int"/>
    <property type="match status" value="1"/>
</dbReference>
<feature type="compositionally biased region" description="Low complexity" evidence="5">
    <location>
        <begin position="368"/>
        <end position="400"/>
    </location>
</feature>
<dbReference type="PANTHER" id="PTHR10528">
    <property type="entry name" value="AF4/FMR2 FAMILY MEMBER"/>
    <property type="match status" value="1"/>
</dbReference>
<proteinExistence type="inferred from homology"/>
<feature type="compositionally biased region" description="Polar residues" evidence="5">
    <location>
        <begin position="426"/>
        <end position="439"/>
    </location>
</feature>
<comment type="similarity">
    <text evidence="2">Belongs to the AF4 family.</text>
</comment>
<reference evidence="7" key="2">
    <citation type="submission" date="2025-09" db="UniProtKB">
        <authorList>
            <consortium name="Ensembl"/>
        </authorList>
    </citation>
    <scope>IDENTIFICATION</scope>
</reference>
<evidence type="ECO:0000256" key="2">
    <source>
        <dbReference type="ARBA" id="ARBA00007354"/>
    </source>
</evidence>
<feature type="compositionally biased region" description="Polar residues" evidence="5">
    <location>
        <begin position="487"/>
        <end position="498"/>
    </location>
</feature>
<dbReference type="InterPro" id="IPR043640">
    <property type="entry name" value="AF4/FMR2_CHD"/>
</dbReference>
<feature type="compositionally biased region" description="Basic and acidic residues" evidence="5">
    <location>
        <begin position="1"/>
        <end position="19"/>
    </location>
</feature>
<keyword evidence="3" id="KW-0597">Phosphoprotein</keyword>
<reference evidence="7" key="1">
    <citation type="submission" date="2025-08" db="UniProtKB">
        <authorList>
            <consortium name="Ensembl"/>
        </authorList>
    </citation>
    <scope>IDENTIFICATION</scope>
</reference>
<dbReference type="InterPro" id="IPR043639">
    <property type="entry name" value="AF4_int"/>
</dbReference>
<feature type="compositionally biased region" description="Polar residues" evidence="5">
    <location>
        <begin position="273"/>
        <end position="285"/>
    </location>
</feature>
<feature type="compositionally biased region" description="Low complexity" evidence="5">
    <location>
        <begin position="1001"/>
        <end position="1012"/>
    </location>
</feature>
<accession>A0A8C0JI99</accession>
<dbReference type="Proteomes" id="UP000694391">
    <property type="component" value="Unplaced"/>
</dbReference>
<feature type="compositionally biased region" description="Low complexity" evidence="5">
    <location>
        <begin position="177"/>
        <end position="194"/>
    </location>
</feature>
<evidence type="ECO:0000259" key="6">
    <source>
        <dbReference type="Pfam" id="PF18876"/>
    </source>
</evidence>
<feature type="compositionally biased region" description="Low complexity" evidence="5">
    <location>
        <begin position="780"/>
        <end position="800"/>
    </location>
</feature>
<feature type="compositionally biased region" description="Basic and acidic residues" evidence="5">
    <location>
        <begin position="737"/>
        <end position="749"/>
    </location>
</feature>
<feature type="region of interest" description="Disordered" evidence="5">
    <location>
        <begin position="1"/>
        <end position="44"/>
    </location>
</feature>
<keyword evidence="8" id="KW-1185">Reference proteome</keyword>
<feature type="domain" description="AF4/FMR2 C-terminal homology" evidence="6">
    <location>
        <begin position="836"/>
        <end position="1100"/>
    </location>
</feature>
<evidence type="ECO:0000256" key="3">
    <source>
        <dbReference type="ARBA" id="ARBA00022553"/>
    </source>
</evidence>
<feature type="compositionally biased region" description="Basic and acidic residues" evidence="5">
    <location>
        <begin position="668"/>
        <end position="699"/>
    </location>
</feature>
<feature type="region of interest" description="Disordered" evidence="5">
    <location>
        <begin position="992"/>
        <end position="1012"/>
    </location>
</feature>
<evidence type="ECO:0000256" key="1">
    <source>
        <dbReference type="ARBA" id="ARBA00004123"/>
    </source>
</evidence>
<organism evidence="7 8">
    <name type="scientific">Canis lupus dingo</name>
    <name type="common">dingo</name>
    <dbReference type="NCBI Taxonomy" id="286419"/>
    <lineage>
        <taxon>Eukaryota</taxon>
        <taxon>Metazoa</taxon>
        <taxon>Chordata</taxon>
        <taxon>Craniata</taxon>
        <taxon>Vertebrata</taxon>
        <taxon>Euteleostomi</taxon>
        <taxon>Mammalia</taxon>
        <taxon>Eutheria</taxon>
        <taxon>Laurasiatheria</taxon>
        <taxon>Carnivora</taxon>
        <taxon>Caniformia</taxon>
        <taxon>Canidae</taxon>
        <taxon>Canis</taxon>
    </lineage>
</organism>
<dbReference type="Pfam" id="PF05110">
    <property type="entry name" value="AF-4"/>
    <property type="match status" value="2"/>
</dbReference>
<feature type="compositionally biased region" description="Polar residues" evidence="5">
    <location>
        <begin position="115"/>
        <end position="135"/>
    </location>
</feature>
<dbReference type="AlphaFoldDB" id="A0A8C0JI99"/>
<dbReference type="Gene3D" id="6.10.250.2670">
    <property type="match status" value="1"/>
</dbReference>
<dbReference type="GeneTree" id="ENSGT00950000182974"/>
<feature type="compositionally biased region" description="Basic and acidic residues" evidence="5">
    <location>
        <begin position="198"/>
        <end position="217"/>
    </location>
</feature>
<name>A0A8C0JI99_CANLU</name>
<feature type="compositionally biased region" description="Basic and acidic residues" evidence="5">
    <location>
        <begin position="506"/>
        <end position="524"/>
    </location>
</feature>
<dbReference type="Ensembl" id="ENSCAFT00020001329.1">
    <property type="protein sequence ID" value="ENSCAFP00020001125.1"/>
    <property type="gene ID" value="ENSCAFG00020000956.1"/>
</dbReference>
<evidence type="ECO:0000256" key="4">
    <source>
        <dbReference type="ARBA" id="ARBA00023242"/>
    </source>
</evidence>